<evidence type="ECO:0000313" key="3">
    <source>
        <dbReference type="Proteomes" id="UP000180253"/>
    </source>
</evidence>
<dbReference type="RefSeq" id="WP_070989592.1">
    <property type="nucleotide sequence ID" value="NZ_CBCSHD010000017.1"/>
</dbReference>
<gene>
    <name evidence="2" type="ORF">BIW53_00505</name>
</gene>
<proteinExistence type="predicted"/>
<feature type="signal peptide" evidence="1">
    <location>
        <begin position="1"/>
        <end position="20"/>
    </location>
</feature>
<evidence type="ECO:0000256" key="1">
    <source>
        <dbReference type="SAM" id="SignalP"/>
    </source>
</evidence>
<dbReference type="Proteomes" id="UP000180253">
    <property type="component" value="Unassembled WGS sequence"/>
</dbReference>
<keyword evidence="1" id="KW-0732">Signal</keyword>
<protein>
    <recommendedName>
        <fullName evidence="4">KTSC domain-containing protein</fullName>
    </recommendedName>
</protein>
<accession>A0A1S1NDH7</accession>
<reference evidence="2 3" key="1">
    <citation type="submission" date="2016-10" db="EMBL/GenBank/DDBJ databases">
        <title>Pseudoalteromonas amylolytica sp. nov., isolated from the surface seawater.</title>
        <authorList>
            <person name="Wu Y.-H."/>
            <person name="Cheng H."/>
            <person name="Jin X.-B."/>
            <person name="Wang C.-S."/>
            <person name="Xu X.-W."/>
        </authorList>
    </citation>
    <scope>NUCLEOTIDE SEQUENCE [LARGE SCALE GENOMIC DNA]</scope>
    <source>
        <strain evidence="2 3">JCM 12483</strain>
    </source>
</reference>
<organism evidence="2 3">
    <name type="scientific">Pseudoalteromonas byunsanensis</name>
    <dbReference type="NCBI Taxonomy" id="327939"/>
    <lineage>
        <taxon>Bacteria</taxon>
        <taxon>Pseudomonadati</taxon>
        <taxon>Pseudomonadota</taxon>
        <taxon>Gammaproteobacteria</taxon>
        <taxon>Alteromonadales</taxon>
        <taxon>Pseudoalteromonadaceae</taxon>
        <taxon>Pseudoalteromonas</taxon>
    </lineage>
</organism>
<comment type="caution">
    <text evidence="2">The sequence shown here is derived from an EMBL/GenBank/DDBJ whole genome shotgun (WGS) entry which is preliminary data.</text>
</comment>
<dbReference type="OrthoDB" id="6296372at2"/>
<name>A0A1S1NDH7_9GAMM</name>
<dbReference type="AlphaFoldDB" id="A0A1S1NDH7"/>
<evidence type="ECO:0000313" key="2">
    <source>
        <dbReference type="EMBL" id="OHU97889.1"/>
    </source>
</evidence>
<feature type="chain" id="PRO_5010181975" description="KTSC domain-containing protein" evidence="1">
    <location>
        <begin position="21"/>
        <end position="120"/>
    </location>
</feature>
<sequence>MKNIVIASLVIGMLSGSVFAASEKTNEVVVGSFGEITTGSGYTTAEMSIPEYKKYFRYIGSTDEVANITSKCRILTYVYHDSDFNNIKPVDYRIQAYSKTKLYRDYQGLRNRFASAQRLC</sequence>
<evidence type="ECO:0008006" key="4">
    <source>
        <dbReference type="Google" id="ProtNLM"/>
    </source>
</evidence>
<keyword evidence="3" id="KW-1185">Reference proteome</keyword>
<dbReference type="EMBL" id="MNAN01000007">
    <property type="protein sequence ID" value="OHU97889.1"/>
    <property type="molecule type" value="Genomic_DNA"/>
</dbReference>